<gene>
    <name evidence="1" type="ORF">LSH36_260g05084</name>
</gene>
<keyword evidence="2" id="KW-1185">Reference proteome</keyword>
<protein>
    <submittedName>
        <fullName evidence="1">Uncharacterized protein</fullName>
    </submittedName>
</protein>
<dbReference type="Pfam" id="PF13561">
    <property type="entry name" value="adh_short_C2"/>
    <property type="match status" value="1"/>
</dbReference>
<reference evidence="1" key="1">
    <citation type="journal article" date="2023" name="Mol. Biol. Evol.">
        <title>Third-Generation Sequencing Reveals the Adaptive Role of the Epigenome in Three Deep-Sea Polychaetes.</title>
        <authorList>
            <person name="Perez M."/>
            <person name="Aroh O."/>
            <person name="Sun Y."/>
            <person name="Lan Y."/>
            <person name="Juniper S.K."/>
            <person name="Young C.R."/>
            <person name="Angers B."/>
            <person name="Qian P.Y."/>
        </authorList>
    </citation>
    <scope>NUCLEOTIDE SEQUENCE</scope>
    <source>
        <strain evidence="1">P08H-3</strain>
    </source>
</reference>
<name>A0AAD9N2G4_9ANNE</name>
<dbReference type="Proteomes" id="UP001208570">
    <property type="component" value="Unassembled WGS sequence"/>
</dbReference>
<dbReference type="SUPFAM" id="SSF51735">
    <property type="entry name" value="NAD(P)-binding Rossmann-fold domains"/>
    <property type="match status" value="1"/>
</dbReference>
<dbReference type="PRINTS" id="PR00081">
    <property type="entry name" value="GDHRDH"/>
</dbReference>
<comment type="caution">
    <text evidence="1">The sequence shown here is derived from an EMBL/GenBank/DDBJ whole genome shotgun (WGS) entry which is preliminary data.</text>
</comment>
<evidence type="ECO:0000313" key="2">
    <source>
        <dbReference type="Proteomes" id="UP001208570"/>
    </source>
</evidence>
<dbReference type="InterPro" id="IPR002347">
    <property type="entry name" value="SDR_fam"/>
</dbReference>
<organism evidence="1 2">
    <name type="scientific">Paralvinella palmiformis</name>
    <dbReference type="NCBI Taxonomy" id="53620"/>
    <lineage>
        <taxon>Eukaryota</taxon>
        <taxon>Metazoa</taxon>
        <taxon>Spiralia</taxon>
        <taxon>Lophotrochozoa</taxon>
        <taxon>Annelida</taxon>
        <taxon>Polychaeta</taxon>
        <taxon>Sedentaria</taxon>
        <taxon>Canalipalpata</taxon>
        <taxon>Terebellida</taxon>
        <taxon>Terebelliformia</taxon>
        <taxon>Alvinellidae</taxon>
        <taxon>Paralvinella</taxon>
    </lineage>
</organism>
<dbReference type="PANTHER" id="PTHR43975:SF2">
    <property type="entry name" value="EG:BACR7A4.14 PROTEIN-RELATED"/>
    <property type="match status" value="1"/>
</dbReference>
<evidence type="ECO:0000313" key="1">
    <source>
        <dbReference type="EMBL" id="KAK2154702.1"/>
    </source>
</evidence>
<proteinExistence type="predicted"/>
<dbReference type="AlphaFoldDB" id="A0AAD9N2G4"/>
<sequence length="246" mass="26545">MSGLKNKVIVITGGSSGIGAATALEFAKYGVKLVLTGRDKNKLLTITEQCLNNGAIEVEAVSSDLSTEEGVKAIAKATLERFGTVHVLVNNAGGGIPYTLHYPDLRSSQGNPVSVDYCYSLMVRAPWQLSGLFVDELIKNKELGRYGVRVNAVLPGSTHTYLTASYGFTRAKCIRTLKDYAKKAHLLEQEILQPTDIAKAMVFLASDDAKRITGVLLPVDGGAMLSTPLYDFTDKPTAAEYRKAKL</sequence>
<dbReference type="Gene3D" id="3.40.50.720">
    <property type="entry name" value="NAD(P)-binding Rossmann-like Domain"/>
    <property type="match status" value="2"/>
</dbReference>
<dbReference type="InterPro" id="IPR036291">
    <property type="entry name" value="NAD(P)-bd_dom_sf"/>
</dbReference>
<accession>A0AAD9N2G4</accession>
<dbReference type="PANTHER" id="PTHR43975">
    <property type="entry name" value="ZGC:101858"/>
    <property type="match status" value="1"/>
</dbReference>
<dbReference type="Pfam" id="PF00106">
    <property type="entry name" value="adh_short"/>
    <property type="match status" value="1"/>
</dbReference>
<dbReference type="EMBL" id="JAODUP010000260">
    <property type="protein sequence ID" value="KAK2154702.1"/>
    <property type="molecule type" value="Genomic_DNA"/>
</dbReference>